<evidence type="ECO:0008006" key="5">
    <source>
        <dbReference type="Google" id="ProtNLM"/>
    </source>
</evidence>
<feature type="chain" id="PRO_5046421559" description="Glycine-rich protein" evidence="2">
    <location>
        <begin position="17"/>
        <end position="84"/>
    </location>
</feature>
<evidence type="ECO:0000256" key="1">
    <source>
        <dbReference type="SAM" id="MobiDB-lite"/>
    </source>
</evidence>
<dbReference type="Proteomes" id="UP001141253">
    <property type="component" value="Chromosome 19"/>
</dbReference>
<feature type="compositionally biased region" description="Gly residues" evidence="1">
    <location>
        <begin position="62"/>
        <end position="72"/>
    </location>
</feature>
<feature type="region of interest" description="Disordered" evidence="1">
    <location>
        <begin position="62"/>
        <end position="84"/>
    </location>
</feature>
<feature type="signal peptide" evidence="2">
    <location>
        <begin position="1"/>
        <end position="16"/>
    </location>
</feature>
<evidence type="ECO:0000313" key="4">
    <source>
        <dbReference type="Proteomes" id="UP001141253"/>
    </source>
</evidence>
<dbReference type="EMBL" id="JAPFFI010000018">
    <property type="protein sequence ID" value="KAJ6349396.1"/>
    <property type="molecule type" value="Genomic_DNA"/>
</dbReference>
<reference evidence="3" key="1">
    <citation type="submission" date="2022-10" db="EMBL/GenBank/DDBJ databases">
        <authorList>
            <person name="Hyden B.L."/>
            <person name="Feng K."/>
            <person name="Yates T."/>
            <person name="Jawdy S."/>
            <person name="Smart L.B."/>
            <person name="Muchero W."/>
        </authorList>
    </citation>
    <scope>NUCLEOTIDE SEQUENCE</scope>
    <source>
        <tissue evidence="3">Shoot tip</tissue>
    </source>
</reference>
<name>A0ABQ9ANR6_9ROSI</name>
<evidence type="ECO:0000256" key="2">
    <source>
        <dbReference type="SAM" id="SignalP"/>
    </source>
</evidence>
<gene>
    <name evidence="3" type="ORF">OIU77_006894</name>
</gene>
<accession>A0ABQ9ANR6</accession>
<keyword evidence="2" id="KW-0732">Signal</keyword>
<evidence type="ECO:0000313" key="3">
    <source>
        <dbReference type="EMBL" id="KAJ6349396.1"/>
    </source>
</evidence>
<organism evidence="3 4">
    <name type="scientific">Salix suchowensis</name>
    <dbReference type="NCBI Taxonomy" id="1278906"/>
    <lineage>
        <taxon>Eukaryota</taxon>
        <taxon>Viridiplantae</taxon>
        <taxon>Streptophyta</taxon>
        <taxon>Embryophyta</taxon>
        <taxon>Tracheophyta</taxon>
        <taxon>Spermatophyta</taxon>
        <taxon>Magnoliopsida</taxon>
        <taxon>eudicotyledons</taxon>
        <taxon>Gunneridae</taxon>
        <taxon>Pentapetalae</taxon>
        <taxon>rosids</taxon>
        <taxon>fabids</taxon>
        <taxon>Malpighiales</taxon>
        <taxon>Salicaceae</taxon>
        <taxon>Saliceae</taxon>
        <taxon>Salix</taxon>
    </lineage>
</organism>
<protein>
    <recommendedName>
        <fullName evidence="5">Glycine-rich protein</fullName>
    </recommendedName>
</protein>
<proteinExistence type="predicted"/>
<comment type="caution">
    <text evidence="3">The sequence shown here is derived from an EMBL/GenBank/DDBJ whole genome shotgun (WGS) entry which is preliminary data.</text>
</comment>
<keyword evidence="4" id="KW-1185">Reference proteome</keyword>
<reference evidence="3" key="2">
    <citation type="journal article" date="2023" name="Int. J. Mol. Sci.">
        <title>De Novo Assembly and Annotation of 11 Diverse Shrub Willow (Salix) Genomes Reveals Novel Gene Organization in Sex-Linked Regions.</title>
        <authorList>
            <person name="Hyden B."/>
            <person name="Feng K."/>
            <person name="Yates T.B."/>
            <person name="Jawdy S."/>
            <person name="Cereghino C."/>
            <person name="Smart L.B."/>
            <person name="Muchero W."/>
        </authorList>
    </citation>
    <scope>NUCLEOTIDE SEQUENCE</scope>
    <source>
        <tissue evidence="3">Shoot tip</tissue>
    </source>
</reference>
<sequence>MRRKLLKALEKGLVFALLTNGLVEIYKKVSGGGGCDDGDGDCGGDGSGGGCDDGGGGGGDGSGGGCDDGGGGDGDDGGGDCSIM</sequence>